<dbReference type="SUPFAM" id="SSF56731">
    <property type="entry name" value="DNA primase core"/>
    <property type="match status" value="1"/>
</dbReference>
<dbReference type="STRING" id="1274524.BSONL12_23110"/>
<dbReference type="InterPro" id="IPR036977">
    <property type="entry name" value="DNA_primase_Znf_CHC2"/>
</dbReference>
<dbReference type="OrthoDB" id="2932006at2"/>
<dbReference type="Gene3D" id="3.40.1360.10">
    <property type="match status" value="1"/>
</dbReference>
<evidence type="ECO:0000313" key="1">
    <source>
        <dbReference type="EMBL" id="EME72238.1"/>
    </source>
</evidence>
<dbReference type="AlphaFoldDB" id="M5NYI4"/>
<dbReference type="eggNOG" id="COG0358">
    <property type="taxonomic scope" value="Bacteria"/>
</dbReference>
<dbReference type="PATRIC" id="fig|1274524.3.peg.4950"/>
<accession>M5NYI4</accession>
<dbReference type="GO" id="GO:0003677">
    <property type="term" value="F:DNA binding"/>
    <property type="evidence" value="ECO:0007669"/>
    <property type="project" value="InterPro"/>
</dbReference>
<gene>
    <name evidence="1" type="ORF">BSONL12_23110</name>
</gene>
<reference evidence="1 2" key="1">
    <citation type="journal article" date="2013" name="Genome Announc.">
        <title>Draft Whole-Genome Sequence of Bacillus sonorensis Strain L12, a Source of Nonribosomal Lipopeptides.</title>
        <authorList>
            <person name="Adimpong D.B."/>
            <person name="Sorensen K.I."/>
            <person name="Nielsen D.S."/>
            <person name="Thorsen L."/>
            <person name="Rasmussen T.B."/>
            <person name="Derkx P.M."/>
            <person name="Jespersen L."/>
        </authorList>
    </citation>
    <scope>NUCLEOTIDE SEQUENCE [LARGE SCALE GENOMIC DNA]</scope>
    <source>
        <strain evidence="1 2">L12</strain>
    </source>
</reference>
<dbReference type="SUPFAM" id="SSF57783">
    <property type="entry name" value="Zinc beta-ribbon"/>
    <property type="match status" value="1"/>
</dbReference>
<dbReference type="GO" id="GO:0008270">
    <property type="term" value="F:zinc ion binding"/>
    <property type="evidence" value="ECO:0007669"/>
    <property type="project" value="InterPro"/>
</dbReference>
<dbReference type="Proteomes" id="UP000011907">
    <property type="component" value="Unassembled WGS sequence"/>
</dbReference>
<dbReference type="Gene3D" id="3.90.580.10">
    <property type="entry name" value="Zinc finger, CHC2-type domain"/>
    <property type="match status" value="1"/>
</dbReference>
<evidence type="ECO:0008006" key="3">
    <source>
        <dbReference type="Google" id="ProtNLM"/>
    </source>
</evidence>
<dbReference type="RefSeq" id="WP_006640527.1">
    <property type="nucleotide sequence ID" value="NZ_AOFM01000019.1"/>
</dbReference>
<name>M5NYI4_9BACI</name>
<comment type="caution">
    <text evidence="1">The sequence shown here is derived from an EMBL/GenBank/DDBJ whole genome shotgun (WGS) entry which is preliminary data.</text>
</comment>
<sequence>MDVYALKNYIIEKPEYIKQILEETGFFKVYDRGDEYRCAREAGRNPTSVKVNKQTLSAFCFSTNLNGDLITLIRDKLGLSFPKTIQRIAKIIGFREDDFVEIEAPKTPFGGFYKKLKKFSNPQNLDIETYNDEILDRYESKPNLLFYQDGISLFAQRVFNVGYDCVTGRITVPWKTFSGELCGVMGRLNKKQINEGETKWLPIIPFPKSKTLYGFVENYDAIREKGIVMIGESEKHTMSLTSKGINVGISLGGSFLSEVQANNIKSMFPKKILVMLDEGLEEEHSVEIAKNLKFENFFQNDVGYVFDKENMYLPKGSKLAPADLDKDTLHRLIRNCTIWV</sequence>
<dbReference type="EMBL" id="AOFM01000019">
    <property type="protein sequence ID" value="EME72238.1"/>
    <property type="molecule type" value="Genomic_DNA"/>
</dbReference>
<proteinExistence type="predicted"/>
<organism evidence="1 2">
    <name type="scientific">Bacillus sonorensis L12</name>
    <dbReference type="NCBI Taxonomy" id="1274524"/>
    <lineage>
        <taxon>Bacteria</taxon>
        <taxon>Bacillati</taxon>
        <taxon>Bacillota</taxon>
        <taxon>Bacilli</taxon>
        <taxon>Bacillales</taxon>
        <taxon>Bacillaceae</taxon>
        <taxon>Bacillus</taxon>
    </lineage>
</organism>
<evidence type="ECO:0000313" key="2">
    <source>
        <dbReference type="Proteomes" id="UP000011907"/>
    </source>
</evidence>
<protein>
    <recommendedName>
        <fullName evidence="3">DNA primase</fullName>
    </recommendedName>
</protein>
<dbReference type="GO" id="GO:0006260">
    <property type="term" value="P:DNA replication"/>
    <property type="evidence" value="ECO:0007669"/>
    <property type="project" value="InterPro"/>
</dbReference>